<keyword evidence="2" id="KW-1185">Reference proteome</keyword>
<dbReference type="KEGG" id="cza:CYCME_0259"/>
<proteinExistence type="predicted"/>
<dbReference type="EMBL" id="CP005996">
    <property type="protein sequence ID" value="AGS38601.1"/>
    <property type="molecule type" value="Genomic_DNA"/>
</dbReference>
<organism evidence="1 2">
    <name type="scientific">Cycloclasticus zancles 78-ME</name>
    <dbReference type="NCBI Taxonomy" id="1198232"/>
    <lineage>
        <taxon>Bacteria</taxon>
        <taxon>Pseudomonadati</taxon>
        <taxon>Pseudomonadota</taxon>
        <taxon>Gammaproteobacteria</taxon>
        <taxon>Thiotrichales</taxon>
        <taxon>Piscirickettsiaceae</taxon>
        <taxon>Cycloclasticus</taxon>
    </lineage>
</organism>
<dbReference type="PATRIC" id="fig|1198232.3.peg.263"/>
<accession>S5T478</accession>
<evidence type="ECO:0008006" key="3">
    <source>
        <dbReference type="Google" id="ProtNLM"/>
    </source>
</evidence>
<sequence>MHKPALTSFIIGLGFLTLLAGCALPKKELVTVPADAFEVCYGYGCKTVQTVTLDDAQWFTIEQLFSPKAASAKIERQQLSLAIAQMETFIGEITHTQDDLPGTFAAFFQDRSHQMDCVDEATNTTLYLRLFRERGLMRFHKEGYRINRGFFLNGWPHTSAVIEQLDSGKRFAVDSWFHKNGIKPEIIPIDLWYSGWHPTPDDDS</sequence>
<dbReference type="Proteomes" id="UP000015380">
    <property type="component" value="Chromosome"/>
</dbReference>
<protein>
    <recommendedName>
        <fullName evidence="3">Lipoprotein</fullName>
    </recommendedName>
</protein>
<name>S5T478_9GAMM</name>
<dbReference type="eggNOG" id="ENOG50308Y1">
    <property type="taxonomic scope" value="Bacteria"/>
</dbReference>
<reference evidence="1 2" key="1">
    <citation type="submission" date="2013-05" db="EMBL/GenBank/DDBJ databases">
        <title>Between feast and famine: a lifestyle of most important marine PAH-degrading bacterium Cycloclasticus sp. 7ME.</title>
        <authorList>
            <person name="Yakimov M.M."/>
            <person name="Messina E."/>
            <person name="Genovese M."/>
            <person name="Denaro R."/>
            <person name="Crisafi F."/>
            <person name="Russo D."/>
            <person name="Cappello S."/>
            <person name="Santisi S."/>
            <person name="Smedile F."/>
            <person name="Golyshina O.V."/>
            <person name="Tran H."/>
            <person name="Pieper D.H."/>
            <person name="Golyshin P.N."/>
            <person name="Giuliano L."/>
        </authorList>
    </citation>
    <scope>NUCLEOTIDE SEQUENCE [LARGE SCALE GENOMIC DNA]</scope>
    <source>
        <strain evidence="1 2">78-ME</strain>
    </source>
</reference>
<dbReference type="HOGENOM" id="CLU_097948_0_0_6"/>
<dbReference type="AlphaFoldDB" id="S5T478"/>
<dbReference type="PROSITE" id="PS51257">
    <property type="entry name" value="PROKAR_LIPOPROTEIN"/>
    <property type="match status" value="1"/>
</dbReference>
<dbReference type="RefSeq" id="WP_015006965.1">
    <property type="nucleotide sequence ID" value="NC_021917.1"/>
</dbReference>
<reference evidence="2" key="2">
    <citation type="journal article" date="2016" name="Environ. Microbiol. Rep.">
        <title>Analysis of defence systems and a conjugative IncP-1 plasmid in the marine polyaromatic hydrocarbons-degrading bacterium Cycloclasticus sp. 78-ME.</title>
        <authorList>
            <person name="Yakimov M.M."/>
            <person name="Crisafi F."/>
            <person name="Messina E."/>
            <person name="Smedile F."/>
            <person name="Lopatina A."/>
            <person name="Denaro R."/>
            <person name="Pieper D.H."/>
            <person name="Golyshin P.N."/>
            <person name="Giuliano L."/>
        </authorList>
    </citation>
    <scope>NUCLEOTIDE SEQUENCE [LARGE SCALE GENOMIC DNA]</scope>
    <source>
        <strain evidence="2">78-ME</strain>
    </source>
</reference>
<evidence type="ECO:0000313" key="2">
    <source>
        <dbReference type="Proteomes" id="UP000015380"/>
    </source>
</evidence>
<evidence type="ECO:0000313" key="1">
    <source>
        <dbReference type="EMBL" id="AGS38601.1"/>
    </source>
</evidence>
<gene>
    <name evidence="1" type="ORF">CYCME_0259</name>
</gene>